<dbReference type="AlphaFoldDB" id="A0A8T1QY52"/>
<dbReference type="Proteomes" id="UP000811246">
    <property type="component" value="Chromosome 3"/>
</dbReference>
<proteinExistence type="predicted"/>
<evidence type="ECO:0000313" key="1">
    <source>
        <dbReference type="EMBL" id="KAG6659387.1"/>
    </source>
</evidence>
<keyword evidence="3" id="KW-1185">Reference proteome</keyword>
<dbReference type="EMBL" id="CM031827">
    <property type="protein sequence ID" value="KAG6719818.1"/>
    <property type="molecule type" value="Genomic_DNA"/>
</dbReference>
<reference evidence="1" key="1">
    <citation type="submission" date="2020-12" db="EMBL/GenBank/DDBJ databases">
        <title>WGS assembly of Carya illinoinensis cv. Pawnee.</title>
        <authorList>
            <person name="Platts A."/>
            <person name="Shu S."/>
            <person name="Wright S."/>
            <person name="Barry K."/>
            <person name="Edger P."/>
            <person name="Pires J.C."/>
            <person name="Schmutz J."/>
        </authorList>
    </citation>
    <scope>NUCLEOTIDE SEQUENCE</scope>
    <source>
        <tissue evidence="1">Leaf</tissue>
    </source>
</reference>
<name>A0A8T1QY52_CARIL</name>
<dbReference type="Proteomes" id="UP000811609">
    <property type="component" value="Chromosome 3"/>
</dbReference>
<accession>A0A8T1QY52</accession>
<organism evidence="1 3">
    <name type="scientific">Carya illinoinensis</name>
    <name type="common">Pecan</name>
    <dbReference type="NCBI Taxonomy" id="32201"/>
    <lineage>
        <taxon>Eukaryota</taxon>
        <taxon>Viridiplantae</taxon>
        <taxon>Streptophyta</taxon>
        <taxon>Embryophyta</taxon>
        <taxon>Tracheophyta</taxon>
        <taxon>Spermatophyta</taxon>
        <taxon>Magnoliopsida</taxon>
        <taxon>eudicotyledons</taxon>
        <taxon>Gunneridae</taxon>
        <taxon>Pentapetalae</taxon>
        <taxon>rosids</taxon>
        <taxon>fabids</taxon>
        <taxon>Fagales</taxon>
        <taxon>Juglandaceae</taxon>
        <taxon>Carya</taxon>
    </lineage>
</organism>
<gene>
    <name evidence="1" type="ORF">CIPAW_03G031200</name>
    <name evidence="2" type="ORF">I3842_03G026000</name>
</gene>
<evidence type="ECO:0000313" key="3">
    <source>
        <dbReference type="Proteomes" id="UP000811609"/>
    </source>
</evidence>
<evidence type="ECO:0000313" key="2">
    <source>
        <dbReference type="EMBL" id="KAG6719818.1"/>
    </source>
</evidence>
<comment type="caution">
    <text evidence="1">The sequence shown here is derived from an EMBL/GenBank/DDBJ whole genome shotgun (WGS) entry which is preliminary data.</text>
</comment>
<reference evidence="2" key="2">
    <citation type="submission" date="2021-01" db="EMBL/GenBank/DDBJ databases">
        <authorList>
            <person name="Lovell J.T."/>
            <person name="Bentley N."/>
            <person name="Bhattarai G."/>
            <person name="Jenkins J.W."/>
            <person name="Sreedasyam A."/>
            <person name="Alarcon Y."/>
            <person name="Bock C."/>
            <person name="Boston L."/>
            <person name="Carlson J."/>
            <person name="Cervantes K."/>
            <person name="Clermont K."/>
            <person name="Krom N."/>
            <person name="Kubenka K."/>
            <person name="Mamidi S."/>
            <person name="Mattison C."/>
            <person name="Monteros M."/>
            <person name="Pisani C."/>
            <person name="Plott C."/>
            <person name="Rajasekar S."/>
            <person name="Rhein H.S."/>
            <person name="Rohla C."/>
            <person name="Song M."/>
            <person name="Hilaire R.S."/>
            <person name="Shu S."/>
            <person name="Wells L."/>
            <person name="Wang X."/>
            <person name="Webber J."/>
            <person name="Heerema R.J."/>
            <person name="Klein P."/>
            <person name="Conner P."/>
            <person name="Grauke L."/>
            <person name="Grimwood J."/>
            <person name="Schmutz J."/>
            <person name="Randall J.J."/>
        </authorList>
    </citation>
    <scope>NUCLEOTIDE SEQUENCE</scope>
    <source>
        <tissue evidence="2">Leaf</tissue>
    </source>
</reference>
<sequence length="60" mass="6723">MQTAVRALLCGVDVLLLFWNVWCCNIVWCFSKIEYLELVNCIILYLGACSSCSTVGGMKQ</sequence>
<dbReference type="EMBL" id="CM031811">
    <property type="protein sequence ID" value="KAG6659387.1"/>
    <property type="molecule type" value="Genomic_DNA"/>
</dbReference>
<protein>
    <submittedName>
        <fullName evidence="1">Uncharacterized protein</fullName>
    </submittedName>
</protein>